<dbReference type="InterPro" id="IPR039246">
    <property type="entry name" value="Flagellar_FlgA"/>
</dbReference>
<protein>
    <recommendedName>
        <fullName evidence="4">Flagella basal body P-ring formation protein FlgA</fullName>
    </recommendedName>
</protein>
<dbReference type="EMBL" id="CP106738">
    <property type="protein sequence ID" value="UXX82283.1"/>
    <property type="molecule type" value="Genomic_DNA"/>
</dbReference>
<name>A0ABY6D862_9RHOB</name>
<evidence type="ECO:0000256" key="1">
    <source>
        <dbReference type="ARBA" id="ARBA00004418"/>
    </source>
</evidence>
<proteinExistence type="inferred from homology"/>
<feature type="chain" id="PRO_5044955168" description="Flagella basal body P-ring formation protein FlgA" evidence="4">
    <location>
        <begin position="18"/>
        <end position="138"/>
    </location>
</feature>
<evidence type="ECO:0000313" key="6">
    <source>
        <dbReference type="EMBL" id="UXX82283.1"/>
    </source>
</evidence>
<dbReference type="SUPFAM" id="SSF51269">
    <property type="entry name" value="AFP III-like domain"/>
    <property type="match status" value="1"/>
</dbReference>
<evidence type="ECO:0000313" key="7">
    <source>
        <dbReference type="Proteomes" id="UP001064087"/>
    </source>
</evidence>
<sequence length="138" mass="14686">MRIPLVLWLLYASPACADTIVATRTIRAQTLITAQDIVAKDADIVGAISDASAIIGQEARVALYPGRPIRPGDIGPPAVVERNQIIILVFDQSGVTISTEGRSLSRAGPGERIRAMNLASRITVSGHVLPDGRVRVTH</sequence>
<comment type="similarity">
    <text evidence="4">Belongs to the FlgA family.</text>
</comment>
<dbReference type="Gene3D" id="3.90.1210.10">
    <property type="entry name" value="Antifreeze-like/N-acetylneuraminic acid synthase C-terminal domain"/>
    <property type="match status" value="1"/>
</dbReference>
<evidence type="ECO:0000256" key="2">
    <source>
        <dbReference type="ARBA" id="ARBA00022729"/>
    </source>
</evidence>
<comment type="function">
    <text evidence="4">Involved in the assembly process of the P-ring formation. It may associate with FlgF on the rod constituting a structure essential for the P-ring assembly or may act as a modulator protein for the P-ring assembly.</text>
</comment>
<dbReference type="RefSeq" id="WP_263047258.1">
    <property type="nucleotide sequence ID" value="NZ_CP106738.1"/>
</dbReference>
<dbReference type="Gene3D" id="2.30.30.760">
    <property type="match status" value="1"/>
</dbReference>
<dbReference type="PANTHER" id="PTHR36307">
    <property type="entry name" value="FLAGELLA BASAL BODY P-RING FORMATION PROTEIN FLGA"/>
    <property type="match status" value="1"/>
</dbReference>
<evidence type="ECO:0000256" key="4">
    <source>
        <dbReference type="RuleBase" id="RU362063"/>
    </source>
</evidence>
<keyword evidence="2 4" id="KW-0732">Signal</keyword>
<keyword evidence="6" id="KW-0969">Cilium</keyword>
<keyword evidence="6" id="KW-0282">Flagellum</keyword>
<gene>
    <name evidence="6" type="primary">flgA</name>
    <name evidence="6" type="ORF">N7U68_14400</name>
</gene>
<feature type="domain" description="SAF" evidence="5">
    <location>
        <begin position="17"/>
        <end position="75"/>
    </location>
</feature>
<keyword evidence="6" id="KW-0966">Cell projection</keyword>
<keyword evidence="4" id="KW-1005">Bacterial flagellum biogenesis</keyword>
<feature type="signal peptide" evidence="4">
    <location>
        <begin position="1"/>
        <end position="17"/>
    </location>
</feature>
<dbReference type="Proteomes" id="UP001064087">
    <property type="component" value="Chromosome"/>
</dbReference>
<keyword evidence="3 4" id="KW-0574">Periplasm</keyword>
<dbReference type="PANTHER" id="PTHR36307:SF1">
    <property type="entry name" value="FLAGELLA BASAL BODY P-RING FORMATION PROTEIN FLGA"/>
    <property type="match status" value="1"/>
</dbReference>
<dbReference type="Pfam" id="PF13144">
    <property type="entry name" value="ChapFlgA"/>
    <property type="match status" value="1"/>
</dbReference>
<reference evidence="6" key="1">
    <citation type="submission" date="2022-10" db="EMBL/GenBank/DDBJ databases">
        <title>Roseovarius pelagicus sp. nov., isolated from Arctic seawater.</title>
        <authorList>
            <person name="Hong Y.W."/>
            <person name="Hwang C.Y."/>
        </authorList>
    </citation>
    <scope>NUCLEOTIDE SEQUENCE</scope>
    <source>
        <strain evidence="6">HL-MP18</strain>
    </source>
</reference>
<evidence type="ECO:0000259" key="5">
    <source>
        <dbReference type="SMART" id="SM00858"/>
    </source>
</evidence>
<dbReference type="CDD" id="cd11614">
    <property type="entry name" value="SAF_CpaB_FlgA_like"/>
    <property type="match status" value="1"/>
</dbReference>
<accession>A0ABY6D862</accession>
<organism evidence="6 7">
    <name type="scientific">Roseovarius pelagicus</name>
    <dbReference type="NCBI Taxonomy" id="2980108"/>
    <lineage>
        <taxon>Bacteria</taxon>
        <taxon>Pseudomonadati</taxon>
        <taxon>Pseudomonadota</taxon>
        <taxon>Alphaproteobacteria</taxon>
        <taxon>Rhodobacterales</taxon>
        <taxon>Roseobacteraceae</taxon>
        <taxon>Roseovarius</taxon>
    </lineage>
</organism>
<dbReference type="SMART" id="SM00858">
    <property type="entry name" value="SAF"/>
    <property type="match status" value="1"/>
</dbReference>
<dbReference type="InterPro" id="IPR036732">
    <property type="entry name" value="AFP_Neu5c_C_sf"/>
</dbReference>
<evidence type="ECO:0000256" key="3">
    <source>
        <dbReference type="ARBA" id="ARBA00022764"/>
    </source>
</evidence>
<dbReference type="NCBIfam" id="TIGR03170">
    <property type="entry name" value="flgA_cterm"/>
    <property type="match status" value="1"/>
</dbReference>
<dbReference type="InterPro" id="IPR017585">
    <property type="entry name" value="SAF_FlgA"/>
</dbReference>
<dbReference type="InterPro" id="IPR013974">
    <property type="entry name" value="SAF"/>
</dbReference>
<keyword evidence="7" id="KW-1185">Reference proteome</keyword>
<comment type="subcellular location">
    <subcellularLocation>
        <location evidence="1 4">Periplasm</location>
    </subcellularLocation>
</comment>